<evidence type="ECO:0000313" key="6">
    <source>
        <dbReference type="EMBL" id="MCS4119698.1"/>
    </source>
</evidence>
<evidence type="ECO:0000256" key="3">
    <source>
        <dbReference type="ARBA" id="ARBA00022801"/>
    </source>
</evidence>
<accession>A0A9X3A6L2</accession>
<evidence type="ECO:0000256" key="2">
    <source>
        <dbReference type="ARBA" id="ARBA00022670"/>
    </source>
</evidence>
<dbReference type="GO" id="GO:0006508">
    <property type="term" value="P:proteolysis"/>
    <property type="evidence" value="ECO:0007669"/>
    <property type="project" value="UniProtKB-KW"/>
</dbReference>
<dbReference type="SUPFAM" id="SSF50494">
    <property type="entry name" value="Trypsin-like serine proteases"/>
    <property type="match status" value="1"/>
</dbReference>
<comment type="similarity">
    <text evidence="1">Belongs to the peptidase S1C family.</text>
</comment>
<evidence type="ECO:0000259" key="5">
    <source>
        <dbReference type="PROSITE" id="PS50106"/>
    </source>
</evidence>
<feature type="chain" id="PRO_5040828425" evidence="4">
    <location>
        <begin position="20"/>
        <end position="470"/>
    </location>
</feature>
<name>A0A9X3A6L2_9BACT</name>
<evidence type="ECO:0000313" key="7">
    <source>
        <dbReference type="Proteomes" id="UP001155144"/>
    </source>
</evidence>
<protein>
    <submittedName>
        <fullName evidence="6">Serine protease Do</fullName>
        <ecNumber evidence="6">3.4.21.107</ecNumber>
    </submittedName>
</protein>
<keyword evidence="3 6" id="KW-0378">Hydrolase</keyword>
<dbReference type="InterPro" id="IPR009003">
    <property type="entry name" value="Peptidase_S1_PA"/>
</dbReference>
<keyword evidence="4" id="KW-0732">Signal</keyword>
<dbReference type="Pfam" id="PF13180">
    <property type="entry name" value="PDZ_2"/>
    <property type="match status" value="1"/>
</dbReference>
<dbReference type="SMART" id="SM00228">
    <property type="entry name" value="PDZ"/>
    <property type="match status" value="2"/>
</dbReference>
<proteinExistence type="inferred from homology"/>
<gene>
    <name evidence="6" type="ORF">GGP45_000016</name>
</gene>
<evidence type="ECO:0000256" key="4">
    <source>
        <dbReference type="SAM" id="SignalP"/>
    </source>
</evidence>
<dbReference type="Gene3D" id="2.40.10.120">
    <property type="match status" value="1"/>
</dbReference>
<dbReference type="Proteomes" id="UP001155144">
    <property type="component" value="Unassembled WGS sequence"/>
</dbReference>
<feature type="signal peptide" evidence="4">
    <location>
        <begin position="1"/>
        <end position="19"/>
    </location>
</feature>
<dbReference type="InterPro" id="IPR001940">
    <property type="entry name" value="Peptidase_S1C"/>
</dbReference>
<sequence length="470" mass="49676">MRFALPLLFALALVPPAHGQSASAEAPSSGSLARLSNEAQALARQVRRAVVQVKVRRVQGLQGSGQGSARLSEVSGTGSGFFVDSAGFVVTNAHVVSEATEVWVQRAAPPPPPPGEESLLRPRGSLLKAEVVGIDTETDVAVLDVSGTGYPTLPFGNSDRLRRGQTVFAFGGPMGLENSMTMGIVSATARQMRPGDPMVYVQTDASINPGSSGGPLVNTAGEVVGLNTFNVSKSGGSQGLGFAGPSNIVEAVYRQIRAHGHVRRGTIGVNAQTITPEMAQELKVSQGYRVVLGDVSPGSPAERAGLRPGDIVTHLDGERMHNGRELDVNLYPKVGATVTLGVVRKDSTFEQRVRVVRRENPSARFHEMADAEDHLVGRLGILGLPLTDEVAQHIPNLRVPSGVVVAASNRPAAPWGDRLRPGDVLYTVDGERVTGPGDLSALLQSDETDGRVLAHVLREGRMHYLVLPVE</sequence>
<dbReference type="InterPro" id="IPR001478">
    <property type="entry name" value="PDZ"/>
</dbReference>
<organism evidence="6 7">
    <name type="scientific">Salinibacter ruber</name>
    <dbReference type="NCBI Taxonomy" id="146919"/>
    <lineage>
        <taxon>Bacteria</taxon>
        <taxon>Pseudomonadati</taxon>
        <taxon>Rhodothermota</taxon>
        <taxon>Rhodothermia</taxon>
        <taxon>Rhodothermales</taxon>
        <taxon>Salinibacteraceae</taxon>
        <taxon>Salinibacter</taxon>
    </lineage>
</organism>
<dbReference type="RefSeq" id="WP_259039603.1">
    <property type="nucleotide sequence ID" value="NZ_JANUAR010000007.1"/>
</dbReference>
<dbReference type="GO" id="GO:0004252">
    <property type="term" value="F:serine-type endopeptidase activity"/>
    <property type="evidence" value="ECO:0007669"/>
    <property type="project" value="InterPro"/>
</dbReference>
<comment type="caution">
    <text evidence="6">The sequence shown here is derived from an EMBL/GenBank/DDBJ whole genome shotgun (WGS) entry which is preliminary data.</text>
</comment>
<dbReference type="Gene3D" id="2.30.42.10">
    <property type="match status" value="2"/>
</dbReference>
<dbReference type="PANTHER" id="PTHR22939">
    <property type="entry name" value="SERINE PROTEASE FAMILY S1C HTRA-RELATED"/>
    <property type="match status" value="1"/>
</dbReference>
<dbReference type="PANTHER" id="PTHR22939:SF129">
    <property type="entry name" value="SERINE PROTEASE HTRA2, MITOCHONDRIAL"/>
    <property type="match status" value="1"/>
</dbReference>
<reference evidence="6" key="1">
    <citation type="submission" date="2022-08" db="EMBL/GenBank/DDBJ databases">
        <title>Genomic Encyclopedia of Type Strains, Phase V (KMG-V): Genome sequencing to study the core and pangenomes of soil and plant-associated prokaryotes.</title>
        <authorList>
            <person name="Whitman W."/>
        </authorList>
    </citation>
    <scope>NUCLEOTIDE SEQUENCE</scope>
    <source>
        <strain evidence="6">SP3026</strain>
    </source>
</reference>
<dbReference type="SUPFAM" id="SSF50156">
    <property type="entry name" value="PDZ domain-like"/>
    <property type="match status" value="2"/>
</dbReference>
<dbReference type="AlphaFoldDB" id="A0A9X3A6L2"/>
<dbReference type="PRINTS" id="PR00834">
    <property type="entry name" value="PROTEASES2C"/>
</dbReference>
<evidence type="ECO:0000256" key="1">
    <source>
        <dbReference type="ARBA" id="ARBA00010541"/>
    </source>
</evidence>
<dbReference type="EMBL" id="JANUBL010000001">
    <property type="protein sequence ID" value="MCS4119698.1"/>
    <property type="molecule type" value="Genomic_DNA"/>
</dbReference>
<dbReference type="InterPro" id="IPR036034">
    <property type="entry name" value="PDZ_sf"/>
</dbReference>
<feature type="domain" description="PDZ" evidence="5">
    <location>
        <begin position="264"/>
        <end position="346"/>
    </location>
</feature>
<dbReference type="PROSITE" id="PS50106">
    <property type="entry name" value="PDZ"/>
    <property type="match status" value="1"/>
</dbReference>
<dbReference type="EC" id="3.4.21.107" evidence="6"/>
<keyword evidence="2 6" id="KW-0645">Protease</keyword>
<dbReference type="Pfam" id="PF13365">
    <property type="entry name" value="Trypsin_2"/>
    <property type="match status" value="1"/>
</dbReference>